<feature type="transmembrane region" description="Helical" evidence="1">
    <location>
        <begin position="70"/>
        <end position="88"/>
    </location>
</feature>
<name>A0ABW0RZX7_9BURK</name>
<dbReference type="RefSeq" id="WP_379772474.1">
    <property type="nucleotide sequence ID" value="NZ_JBHSMZ010000014.1"/>
</dbReference>
<feature type="transmembrane region" description="Helical" evidence="1">
    <location>
        <begin position="36"/>
        <end position="58"/>
    </location>
</feature>
<keyword evidence="1" id="KW-0812">Transmembrane</keyword>
<keyword evidence="1" id="KW-1133">Transmembrane helix</keyword>
<evidence type="ECO:0000313" key="4">
    <source>
        <dbReference type="Proteomes" id="UP001596086"/>
    </source>
</evidence>
<keyword evidence="1" id="KW-0472">Membrane</keyword>
<keyword evidence="4" id="KW-1185">Reference proteome</keyword>
<proteinExistence type="predicted"/>
<protein>
    <recommendedName>
        <fullName evidence="5">TrbC/VIRB2 family protein</fullName>
    </recommendedName>
</protein>
<organism evidence="3 4">
    <name type="scientific">Massilia aerilata</name>
    <dbReference type="NCBI Taxonomy" id="453817"/>
    <lineage>
        <taxon>Bacteria</taxon>
        <taxon>Pseudomonadati</taxon>
        <taxon>Pseudomonadota</taxon>
        <taxon>Betaproteobacteria</taxon>
        <taxon>Burkholderiales</taxon>
        <taxon>Oxalobacteraceae</taxon>
        <taxon>Telluria group</taxon>
        <taxon>Massilia</taxon>
    </lineage>
</organism>
<feature type="chain" id="PRO_5045260054" description="TrbC/VIRB2 family protein" evidence="2">
    <location>
        <begin position="27"/>
        <end position="104"/>
    </location>
</feature>
<reference evidence="4" key="1">
    <citation type="journal article" date="2019" name="Int. J. Syst. Evol. Microbiol.">
        <title>The Global Catalogue of Microorganisms (GCM) 10K type strain sequencing project: providing services to taxonomists for standard genome sequencing and annotation.</title>
        <authorList>
            <consortium name="The Broad Institute Genomics Platform"/>
            <consortium name="The Broad Institute Genome Sequencing Center for Infectious Disease"/>
            <person name="Wu L."/>
            <person name="Ma J."/>
        </authorList>
    </citation>
    <scope>NUCLEOTIDE SEQUENCE [LARGE SCALE GENOMIC DNA]</scope>
    <source>
        <strain evidence="4">CGMCC 4.5798</strain>
    </source>
</reference>
<dbReference type="Proteomes" id="UP001596086">
    <property type="component" value="Unassembled WGS sequence"/>
</dbReference>
<feature type="signal peptide" evidence="2">
    <location>
        <begin position="1"/>
        <end position="26"/>
    </location>
</feature>
<sequence length="104" mass="10563">MSPKSKSIIRGVAIGAVLMTPQLAFAADDGTGFFCVVAKYFKGIVGGAALVALLMWAIEHILGVAKLHDVVIKVGIAALIVISASTVITKAGLAPPGCETGVML</sequence>
<evidence type="ECO:0008006" key="5">
    <source>
        <dbReference type="Google" id="ProtNLM"/>
    </source>
</evidence>
<dbReference type="EMBL" id="JBHSMZ010000014">
    <property type="protein sequence ID" value="MFC5550218.1"/>
    <property type="molecule type" value="Genomic_DNA"/>
</dbReference>
<evidence type="ECO:0000256" key="1">
    <source>
        <dbReference type="SAM" id="Phobius"/>
    </source>
</evidence>
<keyword evidence="2" id="KW-0732">Signal</keyword>
<accession>A0ABW0RZX7</accession>
<evidence type="ECO:0000256" key="2">
    <source>
        <dbReference type="SAM" id="SignalP"/>
    </source>
</evidence>
<evidence type="ECO:0000313" key="3">
    <source>
        <dbReference type="EMBL" id="MFC5550218.1"/>
    </source>
</evidence>
<comment type="caution">
    <text evidence="3">The sequence shown here is derived from an EMBL/GenBank/DDBJ whole genome shotgun (WGS) entry which is preliminary data.</text>
</comment>
<gene>
    <name evidence="3" type="ORF">ACFPO9_17015</name>
</gene>